<dbReference type="InterPro" id="IPR017972">
    <property type="entry name" value="Cyt_P450_CS"/>
</dbReference>
<dbReference type="InterPro" id="IPR036396">
    <property type="entry name" value="Cyt_P450_sf"/>
</dbReference>
<keyword evidence="2" id="KW-0560">Oxidoreductase</keyword>
<dbReference type="PANTHER" id="PTHR24291:SF201">
    <property type="entry name" value="CYTOCHROME P450, FAMILY 4, SUBFAMILY B, POLYPEPTIDE 7"/>
    <property type="match status" value="1"/>
</dbReference>
<accession>A0ABQ9F686</accession>
<evidence type="ECO:0000313" key="3">
    <source>
        <dbReference type="EMBL" id="KAJ8312894.1"/>
    </source>
</evidence>
<proteinExistence type="inferred from homology"/>
<organism evidence="3 4">
    <name type="scientific">Tegillarca granosa</name>
    <name type="common">Malaysian cockle</name>
    <name type="synonym">Anadara granosa</name>
    <dbReference type="NCBI Taxonomy" id="220873"/>
    <lineage>
        <taxon>Eukaryota</taxon>
        <taxon>Metazoa</taxon>
        <taxon>Spiralia</taxon>
        <taxon>Lophotrochozoa</taxon>
        <taxon>Mollusca</taxon>
        <taxon>Bivalvia</taxon>
        <taxon>Autobranchia</taxon>
        <taxon>Pteriomorphia</taxon>
        <taxon>Arcoida</taxon>
        <taxon>Arcoidea</taxon>
        <taxon>Arcidae</taxon>
        <taxon>Tegillarca</taxon>
    </lineage>
</organism>
<dbReference type="InterPro" id="IPR002401">
    <property type="entry name" value="Cyt_P450_E_grp-I"/>
</dbReference>
<dbReference type="PRINTS" id="PR00463">
    <property type="entry name" value="EP450I"/>
</dbReference>
<evidence type="ECO:0000256" key="2">
    <source>
        <dbReference type="RuleBase" id="RU000461"/>
    </source>
</evidence>
<keyword evidence="2" id="KW-0408">Iron</keyword>
<comment type="similarity">
    <text evidence="1 2">Belongs to the cytochrome P450 family.</text>
</comment>
<dbReference type="EMBL" id="JARBDR010000440">
    <property type="protein sequence ID" value="KAJ8312894.1"/>
    <property type="molecule type" value="Genomic_DNA"/>
</dbReference>
<keyword evidence="2" id="KW-0503">Monooxygenase</keyword>
<evidence type="ECO:0000256" key="1">
    <source>
        <dbReference type="ARBA" id="ARBA00010617"/>
    </source>
</evidence>
<keyword evidence="4" id="KW-1185">Reference proteome</keyword>
<dbReference type="PANTHER" id="PTHR24291">
    <property type="entry name" value="CYTOCHROME P450 FAMILY 4"/>
    <property type="match status" value="1"/>
</dbReference>
<dbReference type="Pfam" id="PF00067">
    <property type="entry name" value="p450"/>
    <property type="match status" value="1"/>
</dbReference>
<dbReference type="Gene3D" id="1.10.630.10">
    <property type="entry name" value="Cytochrome P450"/>
    <property type="match status" value="1"/>
</dbReference>
<evidence type="ECO:0008006" key="5">
    <source>
        <dbReference type="Google" id="ProtNLM"/>
    </source>
</evidence>
<keyword evidence="2" id="KW-0349">Heme</keyword>
<name>A0ABQ9F686_TEGGR</name>
<comment type="caution">
    <text evidence="3">The sequence shown here is derived from an EMBL/GenBank/DDBJ whole genome shotgun (WGS) entry which is preliminary data.</text>
</comment>
<sequence length="90" mass="10496">MEFKPERFEPVDSEDINKDPYSFVPFSAGPRNCIGQNFAQNEAKVLLARIVNRFEIYTDPDHKVEPYMDAVLKTKSGLFVRLKERIHHDV</sequence>
<dbReference type="SUPFAM" id="SSF48264">
    <property type="entry name" value="Cytochrome P450"/>
    <property type="match status" value="1"/>
</dbReference>
<protein>
    <recommendedName>
        <fullName evidence="5">Cytochrome P450</fullName>
    </recommendedName>
</protein>
<dbReference type="Proteomes" id="UP001217089">
    <property type="component" value="Unassembled WGS sequence"/>
</dbReference>
<dbReference type="PROSITE" id="PS00086">
    <property type="entry name" value="CYTOCHROME_P450"/>
    <property type="match status" value="1"/>
</dbReference>
<keyword evidence="2" id="KW-0479">Metal-binding</keyword>
<gene>
    <name evidence="3" type="ORF">KUTeg_010267</name>
</gene>
<reference evidence="3 4" key="1">
    <citation type="submission" date="2022-12" db="EMBL/GenBank/DDBJ databases">
        <title>Chromosome-level genome of Tegillarca granosa.</title>
        <authorList>
            <person name="Kim J."/>
        </authorList>
    </citation>
    <scope>NUCLEOTIDE SEQUENCE [LARGE SCALE GENOMIC DNA]</scope>
    <source>
        <strain evidence="3">Teg-2019</strain>
        <tissue evidence="3">Adductor muscle</tissue>
    </source>
</reference>
<dbReference type="InterPro" id="IPR001128">
    <property type="entry name" value="Cyt_P450"/>
</dbReference>
<evidence type="ECO:0000313" key="4">
    <source>
        <dbReference type="Proteomes" id="UP001217089"/>
    </source>
</evidence>
<dbReference type="InterPro" id="IPR050196">
    <property type="entry name" value="Cytochrome_P450_Monoox"/>
</dbReference>